<keyword evidence="2" id="KW-0808">Transferase</keyword>
<evidence type="ECO:0000256" key="1">
    <source>
        <dbReference type="SAM" id="MobiDB-lite"/>
    </source>
</evidence>
<evidence type="ECO:0000313" key="2">
    <source>
        <dbReference type="EMBL" id="TCO52463.1"/>
    </source>
</evidence>
<dbReference type="SUPFAM" id="SSF89796">
    <property type="entry name" value="CoA-transferase family III (CaiB/BaiF)"/>
    <property type="match status" value="2"/>
</dbReference>
<gene>
    <name evidence="2" type="ORF">EV192_112195</name>
</gene>
<dbReference type="InterPro" id="IPR003673">
    <property type="entry name" value="CoA-Trfase_fam_III"/>
</dbReference>
<reference evidence="2 3" key="1">
    <citation type="submission" date="2019-03" db="EMBL/GenBank/DDBJ databases">
        <title>Genomic Encyclopedia of Type Strains, Phase IV (KMG-IV): sequencing the most valuable type-strain genomes for metagenomic binning, comparative biology and taxonomic classification.</title>
        <authorList>
            <person name="Goeker M."/>
        </authorList>
    </citation>
    <scope>NUCLEOTIDE SEQUENCE [LARGE SCALE GENOMIC DNA]</scope>
    <source>
        <strain evidence="2 3">DSM 45934</strain>
    </source>
</reference>
<organism evidence="2 3">
    <name type="scientific">Actinocrispum wychmicini</name>
    <dbReference type="NCBI Taxonomy" id="1213861"/>
    <lineage>
        <taxon>Bacteria</taxon>
        <taxon>Bacillati</taxon>
        <taxon>Actinomycetota</taxon>
        <taxon>Actinomycetes</taxon>
        <taxon>Pseudonocardiales</taxon>
        <taxon>Pseudonocardiaceae</taxon>
        <taxon>Actinocrispum</taxon>
    </lineage>
</organism>
<dbReference type="PANTHER" id="PTHR48228:SF4">
    <property type="entry name" value="BLR3030 PROTEIN"/>
    <property type="match status" value="1"/>
</dbReference>
<proteinExistence type="predicted"/>
<protein>
    <submittedName>
        <fullName evidence="2">CoA transferase family III</fullName>
    </submittedName>
</protein>
<dbReference type="InterPro" id="IPR050509">
    <property type="entry name" value="CoA-transferase_III"/>
</dbReference>
<dbReference type="PANTHER" id="PTHR48228">
    <property type="entry name" value="SUCCINYL-COA--D-CITRAMALATE COA-TRANSFERASE"/>
    <property type="match status" value="1"/>
</dbReference>
<dbReference type="RefSeq" id="WP_243727414.1">
    <property type="nucleotide sequence ID" value="NZ_SLWS01000012.1"/>
</dbReference>
<feature type="region of interest" description="Disordered" evidence="1">
    <location>
        <begin position="464"/>
        <end position="487"/>
    </location>
</feature>
<dbReference type="Gene3D" id="3.40.50.10540">
    <property type="entry name" value="Crotonobetainyl-coa:carnitine coa-transferase, domain 1"/>
    <property type="match status" value="1"/>
</dbReference>
<dbReference type="EMBL" id="SLWS01000012">
    <property type="protein sequence ID" value="TCO52463.1"/>
    <property type="molecule type" value="Genomic_DNA"/>
</dbReference>
<accession>A0A4R2J2H5</accession>
<comment type="caution">
    <text evidence="2">The sequence shown here is derived from an EMBL/GenBank/DDBJ whole genome shotgun (WGS) entry which is preliminary data.</text>
</comment>
<name>A0A4R2J2H5_9PSEU</name>
<dbReference type="Proteomes" id="UP000295680">
    <property type="component" value="Unassembled WGS sequence"/>
</dbReference>
<keyword evidence="3" id="KW-1185">Reference proteome</keyword>
<dbReference type="GO" id="GO:0016740">
    <property type="term" value="F:transferase activity"/>
    <property type="evidence" value="ECO:0007669"/>
    <property type="project" value="UniProtKB-KW"/>
</dbReference>
<dbReference type="InterPro" id="IPR023606">
    <property type="entry name" value="CoA-Trfase_III_dom_1_sf"/>
</dbReference>
<sequence>MTEPDPVLPGRFRIGAAAASIVSRTTEAAGEMLRARGTDPGAVRVDPRHAAVAFRSERYLKLDPADLAEPVLSVPNGNVDSGDLRPPSLQGCAETATGRGRGASPVGASPVGAAAVGAAGFVAEMLAKIASGAVQDPLTGDYRAKDGWVRLHCNYPHHAAAVATALGTAVDRDEVVAAVARRGAIEVEEAVVAAGGAAAAQRGRDEWLAHPQGVALRKLPLVLVERIGDAPPVRPSTADRPLAGMRVVELTHVIAGPVAGRTLAAHGADVVHVGARHLPVVAPLLLDTQFGKRSTYLDLRDDEDAGKLRELVRDADVFVQSYRPDSLAARGFGPADLAALRPGIVVVDISAWGWAGPWRTRRGFDSLAQMATGIAAGDPPLPLPLQFLDHGTGWLAAAAAIEALTRRITEGGSWRVRVSLARTGMWLDEMGRTETAGTEPEVDDLLAETDTSFGRITHIRIPGELPGSPPYWDRGPGIPGADPPEWR</sequence>
<dbReference type="Pfam" id="PF02515">
    <property type="entry name" value="CoA_transf_3"/>
    <property type="match status" value="1"/>
</dbReference>
<evidence type="ECO:0000313" key="3">
    <source>
        <dbReference type="Proteomes" id="UP000295680"/>
    </source>
</evidence>
<dbReference type="AlphaFoldDB" id="A0A4R2J2H5"/>